<dbReference type="AlphaFoldDB" id="A0A8S9ZA17"/>
<proteinExistence type="predicted"/>
<evidence type="ECO:0000313" key="1">
    <source>
        <dbReference type="EMBL" id="KAF7627350.1"/>
    </source>
</evidence>
<comment type="caution">
    <text evidence="1">The sequence shown here is derived from an EMBL/GenBank/DDBJ whole genome shotgun (WGS) entry which is preliminary data.</text>
</comment>
<dbReference type="Proteomes" id="UP000605970">
    <property type="component" value="Unassembled WGS sequence"/>
</dbReference>
<dbReference type="EMBL" id="JABEBT010000151">
    <property type="protein sequence ID" value="KAF7627350.1"/>
    <property type="molecule type" value="Genomic_DNA"/>
</dbReference>
<reference evidence="1" key="1">
    <citation type="journal article" date="2020" name="Ecol. Evol.">
        <title>Genome structure and content of the rice root-knot nematode (Meloidogyne graminicola).</title>
        <authorList>
            <person name="Phan N.T."/>
            <person name="Danchin E.G.J."/>
            <person name="Klopp C."/>
            <person name="Perfus-Barbeoch L."/>
            <person name="Kozlowski D.K."/>
            <person name="Koutsovoulos G.D."/>
            <person name="Lopez-Roques C."/>
            <person name="Bouchez O."/>
            <person name="Zahm M."/>
            <person name="Besnard G."/>
            <person name="Bellafiore S."/>
        </authorList>
    </citation>
    <scope>NUCLEOTIDE SEQUENCE</scope>
    <source>
        <strain evidence="1">VN-18</strain>
    </source>
</reference>
<keyword evidence="2" id="KW-1185">Reference proteome</keyword>
<name>A0A8S9ZA17_9BILA</name>
<evidence type="ECO:0000313" key="2">
    <source>
        <dbReference type="Proteomes" id="UP000605970"/>
    </source>
</evidence>
<organism evidence="1 2">
    <name type="scientific">Meloidogyne graminicola</name>
    <dbReference type="NCBI Taxonomy" id="189291"/>
    <lineage>
        <taxon>Eukaryota</taxon>
        <taxon>Metazoa</taxon>
        <taxon>Ecdysozoa</taxon>
        <taxon>Nematoda</taxon>
        <taxon>Chromadorea</taxon>
        <taxon>Rhabditida</taxon>
        <taxon>Tylenchina</taxon>
        <taxon>Tylenchomorpha</taxon>
        <taxon>Tylenchoidea</taxon>
        <taxon>Meloidogynidae</taxon>
        <taxon>Meloidogyninae</taxon>
        <taxon>Meloidogyne</taxon>
    </lineage>
</organism>
<sequence length="64" mass="7676">MNVFIKLRNSLLIILFILFKISKRTNSNLYKYIYCKEFPDLYLSSYILRKCSSSQLPHGFMFSQ</sequence>
<gene>
    <name evidence="1" type="ORF">Mgra_00009360</name>
</gene>
<accession>A0A8S9ZA17</accession>
<protein>
    <submittedName>
        <fullName evidence="1">Uncharacterized protein</fullName>
    </submittedName>
</protein>